<dbReference type="EMBL" id="BMJS01000004">
    <property type="protein sequence ID" value="GGF91414.1"/>
    <property type="molecule type" value="Genomic_DNA"/>
</dbReference>
<accession>A0A8J3E825</accession>
<gene>
    <name evidence="1" type="ORF">GCM10010995_05820</name>
</gene>
<dbReference type="RefSeq" id="WP_117001741.1">
    <property type="nucleotide sequence ID" value="NZ_BMJS01000004.1"/>
</dbReference>
<evidence type="ECO:0000313" key="1">
    <source>
        <dbReference type="EMBL" id="GGF91414.1"/>
    </source>
</evidence>
<comment type="caution">
    <text evidence="1">The sequence shown here is derived from an EMBL/GenBank/DDBJ whole genome shotgun (WGS) entry which is preliminary data.</text>
</comment>
<evidence type="ECO:0000313" key="2">
    <source>
        <dbReference type="Proteomes" id="UP000636949"/>
    </source>
</evidence>
<keyword evidence="2" id="KW-1185">Reference proteome</keyword>
<reference evidence="1" key="2">
    <citation type="submission" date="2020-09" db="EMBL/GenBank/DDBJ databases">
        <authorList>
            <person name="Sun Q."/>
            <person name="Zhou Y."/>
        </authorList>
    </citation>
    <scope>NUCLEOTIDE SEQUENCE</scope>
    <source>
        <strain evidence="1">CGMCC 1.15758</strain>
    </source>
</reference>
<sequence>MIALFKKNVLRNNYITLKDRLDDVFAYDKVYAQAEAKNAVKPTQTAIINTQSNIVSITPFLKRDVSNLGGFTA</sequence>
<dbReference type="AlphaFoldDB" id="A0A8J3E825"/>
<organism evidence="1 2">
    <name type="scientific">Cysteiniphilum litorale</name>
    <dbReference type="NCBI Taxonomy" id="2056700"/>
    <lineage>
        <taxon>Bacteria</taxon>
        <taxon>Pseudomonadati</taxon>
        <taxon>Pseudomonadota</taxon>
        <taxon>Gammaproteobacteria</taxon>
        <taxon>Thiotrichales</taxon>
        <taxon>Fastidiosibacteraceae</taxon>
        <taxon>Cysteiniphilum</taxon>
    </lineage>
</organism>
<name>A0A8J3E825_9GAMM</name>
<reference evidence="1" key="1">
    <citation type="journal article" date="2014" name="Int. J. Syst. Evol. Microbiol.">
        <title>Complete genome sequence of Corynebacterium casei LMG S-19264T (=DSM 44701T), isolated from a smear-ripened cheese.</title>
        <authorList>
            <consortium name="US DOE Joint Genome Institute (JGI-PGF)"/>
            <person name="Walter F."/>
            <person name="Albersmeier A."/>
            <person name="Kalinowski J."/>
            <person name="Ruckert C."/>
        </authorList>
    </citation>
    <scope>NUCLEOTIDE SEQUENCE</scope>
    <source>
        <strain evidence="1">CGMCC 1.15758</strain>
    </source>
</reference>
<proteinExistence type="predicted"/>
<protein>
    <submittedName>
        <fullName evidence="1">Uncharacterized protein</fullName>
    </submittedName>
</protein>
<dbReference type="Proteomes" id="UP000636949">
    <property type="component" value="Unassembled WGS sequence"/>
</dbReference>
<dbReference type="OrthoDB" id="9960052at2"/>